<feature type="non-terminal residue" evidence="1">
    <location>
        <position position="74"/>
    </location>
</feature>
<dbReference type="AlphaFoldDB" id="X1KG10"/>
<proteinExistence type="predicted"/>
<gene>
    <name evidence="1" type="ORF">S06H3_08083</name>
</gene>
<organism evidence="1">
    <name type="scientific">marine sediment metagenome</name>
    <dbReference type="NCBI Taxonomy" id="412755"/>
    <lineage>
        <taxon>unclassified sequences</taxon>
        <taxon>metagenomes</taxon>
        <taxon>ecological metagenomes</taxon>
    </lineage>
</organism>
<comment type="caution">
    <text evidence="1">The sequence shown here is derived from an EMBL/GenBank/DDBJ whole genome shotgun (WGS) entry which is preliminary data.</text>
</comment>
<name>X1KG10_9ZZZZ</name>
<reference evidence="1" key="1">
    <citation type="journal article" date="2014" name="Front. Microbiol.">
        <title>High frequency of phylogenetically diverse reductive dehalogenase-homologous genes in deep subseafloor sedimentary metagenomes.</title>
        <authorList>
            <person name="Kawai M."/>
            <person name="Futagami T."/>
            <person name="Toyoda A."/>
            <person name="Takaki Y."/>
            <person name="Nishi S."/>
            <person name="Hori S."/>
            <person name="Arai W."/>
            <person name="Tsubouchi T."/>
            <person name="Morono Y."/>
            <person name="Uchiyama I."/>
            <person name="Ito T."/>
            <person name="Fujiyama A."/>
            <person name="Inagaki F."/>
            <person name="Takami H."/>
        </authorList>
    </citation>
    <scope>NUCLEOTIDE SEQUENCE</scope>
    <source>
        <strain evidence="1">Expedition CK06-06</strain>
    </source>
</reference>
<sequence length="74" mass="8887">MKVQRFPIEKIIEEMRILSQRHNLEIIRIFDECFGFGNINYYQKFGKLYKRTMDLPTIVEARPEAITPELIKVL</sequence>
<evidence type="ECO:0000313" key="1">
    <source>
        <dbReference type="EMBL" id="GAI05957.1"/>
    </source>
</evidence>
<dbReference type="EMBL" id="BARV01003363">
    <property type="protein sequence ID" value="GAI05957.1"/>
    <property type="molecule type" value="Genomic_DNA"/>
</dbReference>
<accession>X1KG10</accession>
<protein>
    <submittedName>
        <fullName evidence="1">Uncharacterized protein</fullName>
    </submittedName>
</protein>